<dbReference type="InterPro" id="IPR027417">
    <property type="entry name" value="P-loop_NTPase"/>
</dbReference>
<reference evidence="5" key="1">
    <citation type="journal article" date="2021" name="PeerJ">
        <title>Extensive microbial diversity within the chicken gut microbiome revealed by metagenomics and culture.</title>
        <authorList>
            <person name="Gilroy R."/>
            <person name="Ravi A."/>
            <person name="Getino M."/>
            <person name="Pursley I."/>
            <person name="Horton D.L."/>
            <person name="Alikhan N.F."/>
            <person name="Baker D."/>
            <person name="Gharbi K."/>
            <person name="Hall N."/>
            <person name="Watson M."/>
            <person name="Adriaenssens E.M."/>
            <person name="Foster-Nyarko E."/>
            <person name="Jarju S."/>
            <person name="Secka A."/>
            <person name="Antonio M."/>
            <person name="Oren A."/>
            <person name="Chaudhuri R.R."/>
            <person name="La Ragione R."/>
            <person name="Hildebrand F."/>
            <person name="Pallen M.J."/>
        </authorList>
    </citation>
    <scope>NUCLEOTIDE SEQUENCE</scope>
    <source>
        <strain evidence="5">CHK171-7178</strain>
    </source>
</reference>
<dbReference type="GO" id="GO:0022857">
    <property type="term" value="F:transmembrane transporter activity"/>
    <property type="evidence" value="ECO:0007669"/>
    <property type="project" value="UniProtKB-ARBA"/>
</dbReference>
<evidence type="ECO:0000313" key="6">
    <source>
        <dbReference type="Proteomes" id="UP000698173"/>
    </source>
</evidence>
<dbReference type="GO" id="GO:0016887">
    <property type="term" value="F:ATP hydrolysis activity"/>
    <property type="evidence" value="ECO:0007669"/>
    <property type="project" value="InterPro"/>
</dbReference>
<dbReference type="Pfam" id="PF00005">
    <property type="entry name" value="ABC_tran"/>
    <property type="match status" value="1"/>
</dbReference>
<gene>
    <name evidence="5" type="ORF">K8V56_05565</name>
</gene>
<dbReference type="EMBL" id="DYWT01000092">
    <property type="protein sequence ID" value="HJF31232.1"/>
    <property type="molecule type" value="Genomic_DNA"/>
</dbReference>
<evidence type="ECO:0000259" key="4">
    <source>
        <dbReference type="PROSITE" id="PS50893"/>
    </source>
</evidence>
<protein>
    <submittedName>
        <fullName evidence="5">ABC transporter ATP-binding protein</fullName>
    </submittedName>
</protein>
<dbReference type="GO" id="GO:0005524">
    <property type="term" value="F:ATP binding"/>
    <property type="evidence" value="ECO:0007669"/>
    <property type="project" value="UniProtKB-KW"/>
</dbReference>
<dbReference type="Proteomes" id="UP000698173">
    <property type="component" value="Unassembled WGS sequence"/>
</dbReference>
<comment type="caution">
    <text evidence="5">The sequence shown here is derived from an EMBL/GenBank/DDBJ whole genome shotgun (WGS) entry which is preliminary data.</text>
</comment>
<proteinExistence type="predicted"/>
<keyword evidence="2" id="KW-0547">Nucleotide-binding</keyword>
<reference evidence="5" key="2">
    <citation type="submission" date="2021-09" db="EMBL/GenBank/DDBJ databases">
        <authorList>
            <person name="Gilroy R."/>
        </authorList>
    </citation>
    <scope>NUCLEOTIDE SEQUENCE</scope>
    <source>
        <strain evidence="5">CHK171-7178</strain>
    </source>
</reference>
<dbReference type="PROSITE" id="PS50893">
    <property type="entry name" value="ABC_TRANSPORTER_2"/>
    <property type="match status" value="1"/>
</dbReference>
<dbReference type="SUPFAM" id="SSF52540">
    <property type="entry name" value="P-loop containing nucleoside triphosphate hydrolases"/>
    <property type="match status" value="1"/>
</dbReference>
<name>A0A921FYA5_SPOPS</name>
<dbReference type="Gene3D" id="3.40.50.300">
    <property type="entry name" value="P-loop containing nucleotide triphosphate hydrolases"/>
    <property type="match status" value="1"/>
</dbReference>
<dbReference type="GO" id="GO:0016020">
    <property type="term" value="C:membrane"/>
    <property type="evidence" value="ECO:0007669"/>
    <property type="project" value="InterPro"/>
</dbReference>
<evidence type="ECO:0000256" key="2">
    <source>
        <dbReference type="ARBA" id="ARBA00022741"/>
    </source>
</evidence>
<dbReference type="AlphaFoldDB" id="A0A921FYA5"/>
<organism evidence="5 6">
    <name type="scientific">Sporosarcina psychrophila</name>
    <name type="common">Bacillus psychrophilus</name>
    <dbReference type="NCBI Taxonomy" id="1476"/>
    <lineage>
        <taxon>Bacteria</taxon>
        <taxon>Bacillati</taxon>
        <taxon>Bacillota</taxon>
        <taxon>Bacilli</taxon>
        <taxon>Bacillales</taxon>
        <taxon>Caryophanaceae</taxon>
        <taxon>Sporosarcina</taxon>
    </lineage>
</organism>
<evidence type="ECO:0000313" key="5">
    <source>
        <dbReference type="EMBL" id="HJF31232.1"/>
    </source>
</evidence>
<dbReference type="InterPro" id="IPR003439">
    <property type="entry name" value="ABC_transporter-like_ATP-bd"/>
</dbReference>
<keyword evidence="3 5" id="KW-0067">ATP-binding</keyword>
<keyword evidence="1" id="KW-0813">Transport</keyword>
<sequence length="277" mass="31143">MNKIVSFKDVSFSRGDRLILQAINWTVRQNEHWGILGLNGSGKTSLLNIMSAFNFPSNGEVTIMGNLFGKTNLPELRREIGFVGSSLDRFAEYFNNETIERVVVSGKFASFGIYEQVKIEDLEKADSLLESLHLIYLKGKTYQKLSEGEKRRVLIARALMSDPKMLVLDEPCSGLDILSREKFLQSLDGIMGTGCHIVYVTHHIEELVPGISHVLLLKEGKIVAQGAKEEVINDKLLSETYRIPVSVQWRESRPWLVVNRGKAGEEADIRSQKSAFS</sequence>
<feature type="domain" description="ABC transporter" evidence="4">
    <location>
        <begin position="5"/>
        <end position="244"/>
    </location>
</feature>
<dbReference type="PANTHER" id="PTHR43158">
    <property type="entry name" value="SKFA PEPTIDE EXPORT ATP-BINDING PROTEIN SKFE"/>
    <property type="match status" value="1"/>
</dbReference>
<dbReference type="InterPro" id="IPR015856">
    <property type="entry name" value="ABC_transpr_CbiO/EcfA_su"/>
</dbReference>
<evidence type="ECO:0000256" key="3">
    <source>
        <dbReference type="ARBA" id="ARBA00022840"/>
    </source>
</evidence>
<evidence type="ECO:0000256" key="1">
    <source>
        <dbReference type="ARBA" id="ARBA00022448"/>
    </source>
</evidence>
<accession>A0A921FYA5</accession>
<dbReference type="CDD" id="cd03225">
    <property type="entry name" value="ABC_cobalt_CbiO_domain1"/>
    <property type="match status" value="1"/>
</dbReference>
<dbReference type="InterPro" id="IPR003593">
    <property type="entry name" value="AAA+_ATPase"/>
</dbReference>
<dbReference type="SMART" id="SM00382">
    <property type="entry name" value="AAA"/>
    <property type="match status" value="1"/>
</dbReference>
<dbReference type="PANTHER" id="PTHR43158:SF2">
    <property type="entry name" value="SKFA PEPTIDE EXPORT ATP-BINDING PROTEIN SKFE"/>
    <property type="match status" value="1"/>
</dbReference>